<dbReference type="PRINTS" id="PR00039">
    <property type="entry name" value="HTHLYSR"/>
</dbReference>
<dbReference type="Gene3D" id="3.40.190.10">
    <property type="entry name" value="Periplasmic binding protein-like II"/>
    <property type="match status" value="2"/>
</dbReference>
<dbReference type="PANTHER" id="PTHR30419">
    <property type="entry name" value="HTH-TYPE TRANSCRIPTIONAL REGULATOR YBHD"/>
    <property type="match status" value="1"/>
</dbReference>
<dbReference type="PROSITE" id="PS50931">
    <property type="entry name" value="HTH_LYSR"/>
    <property type="match status" value="1"/>
</dbReference>
<dbReference type="InterPro" id="IPR000847">
    <property type="entry name" value="LysR_HTH_N"/>
</dbReference>
<evidence type="ECO:0000313" key="7">
    <source>
        <dbReference type="Proteomes" id="UP000053791"/>
    </source>
</evidence>
<reference evidence="6 7" key="1">
    <citation type="submission" date="2015-12" db="EMBL/GenBank/DDBJ databases">
        <authorList>
            <person name="Shamseldin A."/>
            <person name="Moawad H."/>
            <person name="Abd El-Rahim W.M."/>
            <person name="Sadowsky M.J."/>
        </authorList>
    </citation>
    <scope>NUCLEOTIDE SEQUENCE [LARGE SCALE GENOMIC DNA]</scope>
    <source>
        <strain evidence="6 7">ZGT118</strain>
    </source>
</reference>
<dbReference type="CDD" id="cd05466">
    <property type="entry name" value="PBP2_LTTR_substrate"/>
    <property type="match status" value="1"/>
</dbReference>
<evidence type="ECO:0000256" key="3">
    <source>
        <dbReference type="ARBA" id="ARBA00023125"/>
    </source>
</evidence>
<dbReference type="SUPFAM" id="SSF46785">
    <property type="entry name" value="Winged helix' DNA-binding domain"/>
    <property type="match status" value="1"/>
</dbReference>
<accession>A0A0X3UC84</accession>
<dbReference type="InterPro" id="IPR036390">
    <property type="entry name" value="WH_DNA-bd_sf"/>
</dbReference>
<dbReference type="GO" id="GO:0003677">
    <property type="term" value="F:DNA binding"/>
    <property type="evidence" value="ECO:0007669"/>
    <property type="project" value="UniProtKB-KW"/>
</dbReference>
<dbReference type="PANTHER" id="PTHR30419:SF8">
    <property type="entry name" value="NITROGEN ASSIMILATION TRANSCRIPTIONAL ACTIVATOR-RELATED"/>
    <property type="match status" value="1"/>
</dbReference>
<dbReference type="GO" id="GO:0005829">
    <property type="term" value="C:cytosol"/>
    <property type="evidence" value="ECO:0007669"/>
    <property type="project" value="TreeGrafter"/>
</dbReference>
<dbReference type="InterPro" id="IPR036388">
    <property type="entry name" value="WH-like_DNA-bd_sf"/>
</dbReference>
<gene>
    <name evidence="6" type="ORF">AVO45_18585</name>
</gene>
<sequence>MQNLTQLNHFKLVAQEGSFARAAELANISQPALSNSIRSLETRLGLTLFERSARPVRLTSAGRTILARVEAILFESRNLEQELVNLDAGQSGHVRVGMPPVFSTSLAGPIIAEWHDAHPNVKLDLVIGETTDLVAGLRDETLDVIVGDERDLRQGTDDLDLTELPPQAGGAFCRAGHPILNIRHPQPTDLARYKFAGTHFPEAVLRAIARKVGRDIRSPEPIIAIDSHNIAVLRDAAIESDLILLTTSGAVRNALALGVLKRIPVDLGIDAVWHIALRRGRVQHPAVPRFVAKIIEISKREFDHRLAPSWPIASMTPSRG</sequence>
<dbReference type="SUPFAM" id="SSF53850">
    <property type="entry name" value="Periplasmic binding protein-like II"/>
    <property type="match status" value="1"/>
</dbReference>
<dbReference type="FunFam" id="1.10.10.10:FF:000001">
    <property type="entry name" value="LysR family transcriptional regulator"/>
    <property type="match status" value="1"/>
</dbReference>
<dbReference type="EMBL" id="LQBQ01000007">
    <property type="protein sequence ID" value="KUJ83190.1"/>
    <property type="molecule type" value="Genomic_DNA"/>
</dbReference>
<evidence type="ECO:0000256" key="4">
    <source>
        <dbReference type="ARBA" id="ARBA00023163"/>
    </source>
</evidence>
<dbReference type="Gene3D" id="1.10.10.10">
    <property type="entry name" value="Winged helix-like DNA-binding domain superfamily/Winged helix DNA-binding domain"/>
    <property type="match status" value="1"/>
</dbReference>
<dbReference type="RefSeq" id="WP_068345237.1">
    <property type="nucleotide sequence ID" value="NZ_LQBQ01000007.1"/>
</dbReference>
<name>A0A0X3UC84_9RHOB</name>
<dbReference type="Pfam" id="PF03466">
    <property type="entry name" value="LysR_substrate"/>
    <property type="match status" value="1"/>
</dbReference>
<keyword evidence="4" id="KW-0804">Transcription</keyword>
<comment type="similarity">
    <text evidence="1">Belongs to the LysR transcriptional regulatory family.</text>
</comment>
<dbReference type="GO" id="GO:0003700">
    <property type="term" value="F:DNA-binding transcription factor activity"/>
    <property type="evidence" value="ECO:0007669"/>
    <property type="project" value="InterPro"/>
</dbReference>
<dbReference type="InterPro" id="IPR005119">
    <property type="entry name" value="LysR_subst-bd"/>
</dbReference>
<keyword evidence="3" id="KW-0238">DNA-binding</keyword>
<dbReference type="InterPro" id="IPR050950">
    <property type="entry name" value="HTH-type_LysR_regulators"/>
</dbReference>
<dbReference type="OrthoDB" id="9803735at2"/>
<proteinExistence type="inferred from homology"/>
<feature type="domain" description="HTH lysR-type" evidence="5">
    <location>
        <begin position="1"/>
        <end position="59"/>
    </location>
</feature>
<dbReference type="STRING" id="1685379.AVO45_18585"/>
<keyword evidence="7" id="KW-1185">Reference proteome</keyword>
<evidence type="ECO:0000256" key="2">
    <source>
        <dbReference type="ARBA" id="ARBA00023015"/>
    </source>
</evidence>
<organism evidence="6 7">
    <name type="scientific">Ruegeria marisrubri</name>
    <dbReference type="NCBI Taxonomy" id="1685379"/>
    <lineage>
        <taxon>Bacteria</taxon>
        <taxon>Pseudomonadati</taxon>
        <taxon>Pseudomonadota</taxon>
        <taxon>Alphaproteobacteria</taxon>
        <taxon>Rhodobacterales</taxon>
        <taxon>Roseobacteraceae</taxon>
        <taxon>Ruegeria</taxon>
    </lineage>
</organism>
<keyword evidence="2" id="KW-0805">Transcription regulation</keyword>
<dbReference type="AlphaFoldDB" id="A0A0X3UC84"/>
<evidence type="ECO:0000256" key="1">
    <source>
        <dbReference type="ARBA" id="ARBA00009437"/>
    </source>
</evidence>
<dbReference type="Pfam" id="PF00126">
    <property type="entry name" value="HTH_1"/>
    <property type="match status" value="1"/>
</dbReference>
<dbReference type="Proteomes" id="UP000053791">
    <property type="component" value="Unassembled WGS sequence"/>
</dbReference>
<evidence type="ECO:0000259" key="5">
    <source>
        <dbReference type="PROSITE" id="PS50931"/>
    </source>
</evidence>
<comment type="caution">
    <text evidence="6">The sequence shown here is derived from an EMBL/GenBank/DDBJ whole genome shotgun (WGS) entry which is preliminary data.</text>
</comment>
<evidence type="ECO:0000313" key="6">
    <source>
        <dbReference type="EMBL" id="KUJ83190.1"/>
    </source>
</evidence>
<protein>
    <recommendedName>
        <fullName evidence="5">HTH lysR-type domain-containing protein</fullName>
    </recommendedName>
</protein>